<evidence type="ECO:0000313" key="2">
    <source>
        <dbReference type="Proteomes" id="UP000176705"/>
    </source>
</evidence>
<reference evidence="1 2" key="1">
    <citation type="journal article" date="2016" name="Nat. Commun.">
        <title>Thousands of microbial genomes shed light on interconnected biogeochemical processes in an aquifer system.</title>
        <authorList>
            <person name="Anantharaman K."/>
            <person name="Brown C.T."/>
            <person name="Hug L.A."/>
            <person name="Sharon I."/>
            <person name="Castelle C.J."/>
            <person name="Probst A.J."/>
            <person name="Thomas B.C."/>
            <person name="Singh A."/>
            <person name="Wilkins M.J."/>
            <person name="Karaoz U."/>
            <person name="Brodie E.L."/>
            <person name="Williams K.H."/>
            <person name="Hubbard S.S."/>
            <person name="Banfield J.F."/>
        </authorList>
    </citation>
    <scope>NUCLEOTIDE SEQUENCE [LARGE SCALE GENOMIC DNA]</scope>
</reference>
<proteinExistence type="predicted"/>
<dbReference type="EMBL" id="MHQS01000005">
    <property type="protein sequence ID" value="OHA09253.1"/>
    <property type="molecule type" value="Genomic_DNA"/>
</dbReference>
<accession>A0A1G2LC89</accession>
<sequence>MAPLSDIQAMRHILSPFIRILADRELRFHFATSAKSRPDFNRLAYSAAKHPSTKLENVFTAA</sequence>
<protein>
    <submittedName>
        <fullName evidence="1">Uncharacterized protein</fullName>
    </submittedName>
</protein>
<name>A0A1G2LC89_9BACT</name>
<organism evidence="1 2">
    <name type="scientific">Candidatus Sungbacteria bacterium RIFCSPLOWO2_01_FULL_59_16</name>
    <dbReference type="NCBI Taxonomy" id="1802280"/>
    <lineage>
        <taxon>Bacteria</taxon>
        <taxon>Candidatus Sungiibacteriota</taxon>
    </lineage>
</organism>
<evidence type="ECO:0000313" key="1">
    <source>
        <dbReference type="EMBL" id="OHA09253.1"/>
    </source>
</evidence>
<dbReference type="AlphaFoldDB" id="A0A1G2LC89"/>
<comment type="caution">
    <text evidence="1">The sequence shown here is derived from an EMBL/GenBank/DDBJ whole genome shotgun (WGS) entry which is preliminary data.</text>
</comment>
<dbReference type="Proteomes" id="UP000176705">
    <property type="component" value="Unassembled WGS sequence"/>
</dbReference>
<gene>
    <name evidence="1" type="ORF">A3B37_03515</name>
</gene>